<evidence type="ECO:0000313" key="3">
    <source>
        <dbReference type="Proteomes" id="UP000235145"/>
    </source>
</evidence>
<organism evidence="2 3">
    <name type="scientific">Lactuca sativa</name>
    <name type="common">Garden lettuce</name>
    <dbReference type="NCBI Taxonomy" id="4236"/>
    <lineage>
        <taxon>Eukaryota</taxon>
        <taxon>Viridiplantae</taxon>
        <taxon>Streptophyta</taxon>
        <taxon>Embryophyta</taxon>
        <taxon>Tracheophyta</taxon>
        <taxon>Spermatophyta</taxon>
        <taxon>Magnoliopsida</taxon>
        <taxon>eudicotyledons</taxon>
        <taxon>Gunneridae</taxon>
        <taxon>Pentapetalae</taxon>
        <taxon>asterids</taxon>
        <taxon>campanulids</taxon>
        <taxon>Asterales</taxon>
        <taxon>Asteraceae</taxon>
        <taxon>Cichorioideae</taxon>
        <taxon>Cichorieae</taxon>
        <taxon>Lactucinae</taxon>
        <taxon>Lactuca</taxon>
    </lineage>
</organism>
<keyword evidence="1" id="KW-0472">Membrane</keyword>
<dbReference type="EMBL" id="NBSK02000004">
    <property type="protein sequence ID" value="KAJ0211485.1"/>
    <property type="molecule type" value="Genomic_DNA"/>
</dbReference>
<sequence length="222" mass="25949">MHRCRPCYPLISRCNHHQHSPHSRIYAERVPGFTTMLCISNHKPQFIVDTVARLLPLSNLDFRRSFTTISTTPHQQHHQGFFPSYCRLQSLEKALFTLRHFRIPNVTTTISITHIPLWHQRLRLWHGCRVLEPIKEQYHIISYDDFYQLFLHEGVLIQVSRDNLSIFMVFGSVGRFYPYSIFFSQSWLLGVGLYVILREQSLGLLISIIGRLYIGLVSVGAL</sequence>
<keyword evidence="3" id="KW-1185">Reference proteome</keyword>
<keyword evidence="1" id="KW-0812">Transmembrane</keyword>
<dbReference type="Proteomes" id="UP000235145">
    <property type="component" value="Unassembled WGS sequence"/>
</dbReference>
<gene>
    <name evidence="2" type="ORF">LSAT_V11C400220840</name>
</gene>
<evidence type="ECO:0000313" key="2">
    <source>
        <dbReference type="EMBL" id="KAJ0211485.1"/>
    </source>
</evidence>
<comment type="caution">
    <text evidence="2">The sequence shown here is derived from an EMBL/GenBank/DDBJ whole genome shotgun (WGS) entry which is preliminary data.</text>
</comment>
<keyword evidence="1" id="KW-1133">Transmembrane helix</keyword>
<feature type="transmembrane region" description="Helical" evidence="1">
    <location>
        <begin position="202"/>
        <end position="221"/>
    </location>
</feature>
<reference evidence="2 3" key="1">
    <citation type="journal article" date="2017" name="Nat. Commun.">
        <title>Genome assembly with in vitro proximity ligation data and whole-genome triplication in lettuce.</title>
        <authorList>
            <person name="Reyes-Chin-Wo S."/>
            <person name="Wang Z."/>
            <person name="Yang X."/>
            <person name="Kozik A."/>
            <person name="Arikit S."/>
            <person name="Song C."/>
            <person name="Xia L."/>
            <person name="Froenicke L."/>
            <person name="Lavelle D.O."/>
            <person name="Truco M.J."/>
            <person name="Xia R."/>
            <person name="Zhu S."/>
            <person name="Xu C."/>
            <person name="Xu H."/>
            <person name="Xu X."/>
            <person name="Cox K."/>
            <person name="Korf I."/>
            <person name="Meyers B.C."/>
            <person name="Michelmore R.W."/>
        </authorList>
    </citation>
    <scope>NUCLEOTIDE SEQUENCE [LARGE SCALE GENOMIC DNA]</scope>
    <source>
        <strain evidence="3">cv. Salinas</strain>
        <tissue evidence="2">Seedlings</tissue>
    </source>
</reference>
<feature type="transmembrane region" description="Helical" evidence="1">
    <location>
        <begin position="176"/>
        <end position="196"/>
    </location>
</feature>
<name>A0A9R1VVB2_LACSA</name>
<evidence type="ECO:0000256" key="1">
    <source>
        <dbReference type="SAM" id="Phobius"/>
    </source>
</evidence>
<accession>A0A9R1VVB2</accession>
<dbReference type="AlphaFoldDB" id="A0A9R1VVB2"/>
<protein>
    <submittedName>
        <fullName evidence="2">Uncharacterized protein</fullName>
    </submittedName>
</protein>
<proteinExistence type="predicted"/>